<gene>
    <name evidence="12" type="ORF">RDWZM_010577</name>
</gene>
<comment type="caution">
    <text evidence="12">The sequence shown here is derived from an EMBL/GenBank/DDBJ whole genome shotgun (WGS) entry which is preliminary data.</text>
</comment>
<dbReference type="InterPro" id="IPR000741">
    <property type="entry name" value="FBA_I"/>
</dbReference>
<evidence type="ECO:0000256" key="5">
    <source>
        <dbReference type="ARBA" id="ARBA00013779"/>
    </source>
</evidence>
<proteinExistence type="inferred from homology"/>
<dbReference type="SUPFAM" id="SSF51569">
    <property type="entry name" value="Aldolase"/>
    <property type="match status" value="1"/>
</dbReference>
<dbReference type="CDD" id="cd00948">
    <property type="entry name" value="FBP_aldolase_I_a"/>
    <property type="match status" value="1"/>
</dbReference>
<evidence type="ECO:0000256" key="2">
    <source>
        <dbReference type="ARBA" id="ARBA00004714"/>
    </source>
</evidence>
<evidence type="ECO:0000256" key="1">
    <source>
        <dbReference type="ARBA" id="ARBA00000441"/>
    </source>
</evidence>
<dbReference type="Pfam" id="PF00274">
    <property type="entry name" value="Glycolytic"/>
    <property type="match status" value="1"/>
</dbReference>
<dbReference type="GO" id="GO:0004332">
    <property type="term" value="F:fructose-bisphosphate aldolase activity"/>
    <property type="evidence" value="ECO:0007669"/>
    <property type="project" value="UniProtKB-EC"/>
</dbReference>
<dbReference type="AlphaFoldDB" id="A0A9Q0M294"/>
<evidence type="ECO:0000313" key="12">
    <source>
        <dbReference type="EMBL" id="KAJ6216077.1"/>
    </source>
</evidence>
<organism evidence="12 13">
    <name type="scientific">Blomia tropicalis</name>
    <name type="common">Mite</name>
    <dbReference type="NCBI Taxonomy" id="40697"/>
    <lineage>
        <taxon>Eukaryota</taxon>
        <taxon>Metazoa</taxon>
        <taxon>Ecdysozoa</taxon>
        <taxon>Arthropoda</taxon>
        <taxon>Chelicerata</taxon>
        <taxon>Arachnida</taxon>
        <taxon>Acari</taxon>
        <taxon>Acariformes</taxon>
        <taxon>Sarcoptiformes</taxon>
        <taxon>Astigmata</taxon>
        <taxon>Glycyphagoidea</taxon>
        <taxon>Echimyopodidae</taxon>
        <taxon>Blomia</taxon>
    </lineage>
</organism>
<dbReference type="InterPro" id="IPR029768">
    <property type="entry name" value="Aldolase_I_AS"/>
</dbReference>
<dbReference type="Gene3D" id="3.20.20.70">
    <property type="entry name" value="Aldolase class I"/>
    <property type="match status" value="1"/>
</dbReference>
<accession>A0A9Q0M294</accession>
<evidence type="ECO:0000256" key="4">
    <source>
        <dbReference type="ARBA" id="ARBA00013068"/>
    </source>
</evidence>
<evidence type="ECO:0000256" key="7">
    <source>
        <dbReference type="ARBA" id="ARBA00023239"/>
    </source>
</evidence>
<feature type="coiled-coil region" evidence="11">
    <location>
        <begin position="517"/>
        <end position="544"/>
    </location>
</feature>
<evidence type="ECO:0000313" key="13">
    <source>
        <dbReference type="Proteomes" id="UP001142055"/>
    </source>
</evidence>
<dbReference type="EMBL" id="JAPWDV010000004">
    <property type="protein sequence ID" value="KAJ6216077.1"/>
    <property type="molecule type" value="Genomic_DNA"/>
</dbReference>
<keyword evidence="8" id="KW-0704">Schiff base</keyword>
<sequence>MSIIQNLPADVQEELRKTANAIVTPGKGILAADESTGTIGKRFADINVENVENNRRTYRDLLFSAPDEVNNYISGVILFDETVYQKNAAGVPFPQVLAKRGIIPGIKVDTGVVVLQGTNGESTTQGLDNLTKRCQAYYEQGCRFAKWRCVLKIGDNEPSPLAILENANVLARYASCCQQARIVPIVEPEILPDGAHDIERCQKVTEKVLAAVYKALNDHNVFLEGTLLKPNMVTAGQSFAGPKPSPQEVARATVTALQRTVPAAVPGIVFLSGGQSEEEASINLNAINQFEGKKPWALSFSYGRALQASVLRAWQGKDELIAAGQKELVNRSKSNDSRLVTRYESDNYRSVGDDPNLRLAIQSLDSLVAKVIQDRTTRQQQRRDSGSMELDPHLASLAQLVQIFSNQDVDNIRPSQIKSTQLYRCPNKLSYKNLFPRSDQTMDSLFGGLVKIEEINGSLIEQRRRQSQVTLQSPPSTANAADTMAPNTTASSIDSIRINLPEILDQQDEVTILRLLIKLLAQKVNKLNDEKRRLLNNVSILNDINAEMASIIQNNIHK</sequence>
<evidence type="ECO:0000256" key="3">
    <source>
        <dbReference type="ARBA" id="ARBA00010387"/>
    </source>
</evidence>
<dbReference type="NCBIfam" id="NF033379">
    <property type="entry name" value="FrucBisAld_I"/>
    <property type="match status" value="1"/>
</dbReference>
<keyword evidence="7 9" id="KW-0456">Lyase</keyword>
<keyword evidence="13" id="KW-1185">Reference proteome</keyword>
<dbReference type="PANTHER" id="PTHR11627">
    <property type="entry name" value="FRUCTOSE-BISPHOSPHATE ALDOLASE"/>
    <property type="match status" value="1"/>
</dbReference>
<evidence type="ECO:0000256" key="9">
    <source>
        <dbReference type="RuleBase" id="RU003994"/>
    </source>
</evidence>
<evidence type="ECO:0000256" key="8">
    <source>
        <dbReference type="ARBA" id="ARBA00023270"/>
    </source>
</evidence>
<comment type="similarity">
    <text evidence="3 9">Belongs to the class I fructose-bisphosphate aldolase family.</text>
</comment>
<reference evidence="12" key="1">
    <citation type="submission" date="2022-12" db="EMBL/GenBank/DDBJ databases">
        <title>Genome assemblies of Blomia tropicalis.</title>
        <authorList>
            <person name="Cui Y."/>
        </authorList>
    </citation>
    <scope>NUCLEOTIDE SEQUENCE</scope>
    <source>
        <tissue evidence="12">Adult mites</tissue>
    </source>
</reference>
<dbReference type="InterPro" id="IPR013785">
    <property type="entry name" value="Aldolase_TIM"/>
</dbReference>
<evidence type="ECO:0000256" key="6">
    <source>
        <dbReference type="ARBA" id="ARBA00023152"/>
    </source>
</evidence>
<evidence type="ECO:0000256" key="11">
    <source>
        <dbReference type="SAM" id="Coils"/>
    </source>
</evidence>
<keyword evidence="11" id="KW-0175">Coiled coil</keyword>
<dbReference type="GO" id="GO:0006096">
    <property type="term" value="P:glycolytic process"/>
    <property type="evidence" value="ECO:0007669"/>
    <property type="project" value="UniProtKB-KW"/>
</dbReference>
<dbReference type="EC" id="4.1.2.13" evidence="4 9"/>
<dbReference type="PROSITE" id="PS00158">
    <property type="entry name" value="ALDOLASE_CLASS_I"/>
    <property type="match status" value="1"/>
</dbReference>
<dbReference type="FunFam" id="3.20.20.70:FF:000140">
    <property type="entry name" value="Fructose-bisphosphate aldolase"/>
    <property type="match status" value="1"/>
</dbReference>
<keyword evidence="6 9" id="KW-0324">Glycolysis</keyword>
<evidence type="ECO:0000256" key="10">
    <source>
        <dbReference type="RuleBase" id="RU004257"/>
    </source>
</evidence>
<dbReference type="Proteomes" id="UP001142055">
    <property type="component" value="Chromosome 4"/>
</dbReference>
<comment type="pathway">
    <text evidence="2 10">Carbohydrate degradation; glycolysis; D-glyceraldehyde 3-phosphate and glycerone phosphate from D-glucose: step 4/4.</text>
</comment>
<name>A0A9Q0M294_BLOTA</name>
<comment type="catalytic activity">
    <reaction evidence="1 9">
        <text>beta-D-fructose 1,6-bisphosphate = D-glyceraldehyde 3-phosphate + dihydroxyacetone phosphate</text>
        <dbReference type="Rhea" id="RHEA:14729"/>
        <dbReference type="ChEBI" id="CHEBI:32966"/>
        <dbReference type="ChEBI" id="CHEBI:57642"/>
        <dbReference type="ChEBI" id="CHEBI:59776"/>
        <dbReference type="EC" id="4.1.2.13"/>
    </reaction>
</comment>
<protein>
    <recommendedName>
        <fullName evidence="5 9">Fructose-bisphosphate aldolase</fullName>
        <ecNumber evidence="4 9">4.1.2.13</ecNumber>
    </recommendedName>
</protein>